<evidence type="ECO:0000313" key="4">
    <source>
        <dbReference type="EMBL" id="TCZ77473.1"/>
    </source>
</evidence>
<gene>
    <name evidence="4" type="ORF">E0485_10810</name>
</gene>
<dbReference type="InterPro" id="IPR042208">
    <property type="entry name" value="D-ser_dehydrat-like_sf"/>
</dbReference>
<sequence length="362" mass="39032">MNIETPAIVINRTVMRQNIKRMAEIARQNRVELRPHVKTHKIPAFALEQIAAGAVGVTVAKIAEAEVMAEHGVKDIFIAYPIVVPSKIARVIKLARLVKMSVGVDSLVGARQLSAAAEEAGVLLDIRLEIDTGLKRTGVVPEDALSLSKSIQALPGLNLNGVFTYKGAMYQGQSTLDLEAAGEEEGRLMVAVAEELRTNGIPIEHVSVGSSPSAASVAKVKGITEIRPGTYIFYDRMQTKLGVSTLQDCAARVVVTVVSISPELVVVDGGSKTFATDVQPNQAPLNLRGFGEVIGYPEAVLERMNEEHGMIRMNTPHQLQIGDIIEIVPNHICSTVNLHNAVYVEDEHGIESMTVLGRGKLE</sequence>
<evidence type="ECO:0000256" key="1">
    <source>
        <dbReference type="ARBA" id="ARBA00005323"/>
    </source>
</evidence>
<dbReference type="GO" id="GO:0008721">
    <property type="term" value="F:D-serine ammonia-lyase activity"/>
    <property type="evidence" value="ECO:0007669"/>
    <property type="project" value="TreeGrafter"/>
</dbReference>
<name>A0A4R4EE30_9BACL</name>
<feature type="domain" description="D-serine dehydratase-like" evidence="3">
    <location>
        <begin position="250"/>
        <end position="346"/>
    </location>
</feature>
<proteinExistence type="inferred from homology"/>
<evidence type="ECO:0000256" key="2">
    <source>
        <dbReference type="ARBA" id="ARBA00023239"/>
    </source>
</evidence>
<dbReference type="SUPFAM" id="SSF51419">
    <property type="entry name" value="PLP-binding barrel"/>
    <property type="match status" value="1"/>
</dbReference>
<dbReference type="GO" id="GO:0036088">
    <property type="term" value="P:D-serine catabolic process"/>
    <property type="evidence" value="ECO:0007669"/>
    <property type="project" value="TreeGrafter"/>
</dbReference>
<organism evidence="4 5">
    <name type="scientific">Paenibacillus albiflavus</name>
    <dbReference type="NCBI Taxonomy" id="2545760"/>
    <lineage>
        <taxon>Bacteria</taxon>
        <taxon>Bacillati</taxon>
        <taxon>Bacillota</taxon>
        <taxon>Bacilli</taxon>
        <taxon>Bacillales</taxon>
        <taxon>Paenibacillaceae</taxon>
        <taxon>Paenibacillus</taxon>
    </lineage>
</organism>
<dbReference type="OrthoDB" id="9788869at2"/>
<keyword evidence="5" id="KW-1185">Reference proteome</keyword>
<reference evidence="4 5" key="1">
    <citation type="submission" date="2019-03" db="EMBL/GenBank/DDBJ databases">
        <authorList>
            <person name="Kim M.K.M."/>
        </authorList>
    </citation>
    <scope>NUCLEOTIDE SEQUENCE [LARGE SCALE GENOMIC DNA]</scope>
    <source>
        <strain evidence="4 5">18JY21-1</strain>
    </source>
</reference>
<dbReference type="Pfam" id="PF14031">
    <property type="entry name" value="D-ser_dehydrat"/>
    <property type="match status" value="1"/>
</dbReference>
<protein>
    <submittedName>
        <fullName evidence="4">Amino acid aldolase</fullName>
    </submittedName>
</protein>
<dbReference type="PANTHER" id="PTHR28004">
    <property type="entry name" value="ZGC:162816-RELATED"/>
    <property type="match status" value="1"/>
</dbReference>
<comment type="similarity">
    <text evidence="1">Belongs to the DSD1 family.</text>
</comment>
<dbReference type="InterPro" id="IPR001608">
    <property type="entry name" value="Ala_racemase_N"/>
</dbReference>
<dbReference type="SMART" id="SM01119">
    <property type="entry name" value="D-ser_dehydrat"/>
    <property type="match status" value="1"/>
</dbReference>
<dbReference type="PANTHER" id="PTHR28004:SF2">
    <property type="entry name" value="D-SERINE DEHYDRATASE"/>
    <property type="match status" value="1"/>
</dbReference>
<keyword evidence="2" id="KW-0456">Lyase</keyword>
<dbReference type="InterPro" id="IPR051466">
    <property type="entry name" value="D-amino_acid_metab_enzyme"/>
</dbReference>
<dbReference type="RefSeq" id="WP_132418044.1">
    <property type="nucleotide sequence ID" value="NZ_SKFG01000009.1"/>
</dbReference>
<evidence type="ECO:0000313" key="5">
    <source>
        <dbReference type="Proteomes" id="UP000295418"/>
    </source>
</evidence>
<evidence type="ECO:0000259" key="3">
    <source>
        <dbReference type="SMART" id="SM01119"/>
    </source>
</evidence>
<dbReference type="AlphaFoldDB" id="A0A4R4EE30"/>
<dbReference type="InterPro" id="IPR026956">
    <property type="entry name" value="D-ser_dehydrat-like_dom"/>
</dbReference>
<dbReference type="EMBL" id="SKFG01000009">
    <property type="protein sequence ID" value="TCZ77473.1"/>
    <property type="molecule type" value="Genomic_DNA"/>
</dbReference>
<comment type="caution">
    <text evidence="4">The sequence shown here is derived from an EMBL/GenBank/DDBJ whole genome shotgun (WGS) entry which is preliminary data.</text>
</comment>
<dbReference type="Gene3D" id="3.20.20.10">
    <property type="entry name" value="Alanine racemase"/>
    <property type="match status" value="1"/>
</dbReference>
<dbReference type="InterPro" id="IPR029066">
    <property type="entry name" value="PLP-binding_barrel"/>
</dbReference>
<dbReference type="Gene3D" id="2.40.37.20">
    <property type="entry name" value="D-serine dehydratase-like domain"/>
    <property type="match status" value="1"/>
</dbReference>
<dbReference type="Pfam" id="PF01168">
    <property type="entry name" value="Ala_racemase_N"/>
    <property type="match status" value="1"/>
</dbReference>
<dbReference type="Proteomes" id="UP000295418">
    <property type="component" value="Unassembled WGS sequence"/>
</dbReference>
<accession>A0A4R4EE30</accession>